<dbReference type="PANTHER" id="PTHR43695:SF1">
    <property type="entry name" value="RHAMNOGALACTURONAN ACETYLESTERASE"/>
    <property type="match status" value="1"/>
</dbReference>
<dbReference type="GO" id="GO:0016787">
    <property type="term" value="F:hydrolase activity"/>
    <property type="evidence" value="ECO:0007669"/>
    <property type="project" value="UniProtKB-KW"/>
</dbReference>
<dbReference type="InterPro" id="IPR001087">
    <property type="entry name" value="GDSL"/>
</dbReference>
<reference evidence="4" key="1">
    <citation type="journal article" date="2019" name="Int. J. Syst. Evol. Microbiol.">
        <title>The Global Catalogue of Microorganisms (GCM) 10K type strain sequencing project: providing services to taxonomists for standard genome sequencing and annotation.</title>
        <authorList>
            <consortium name="The Broad Institute Genomics Platform"/>
            <consortium name="The Broad Institute Genome Sequencing Center for Infectious Disease"/>
            <person name="Wu L."/>
            <person name="Ma J."/>
        </authorList>
    </citation>
    <scope>NUCLEOTIDE SEQUENCE [LARGE SCALE GENOMIC DNA]</scope>
    <source>
        <strain evidence="4">KCTC 42805</strain>
    </source>
</reference>
<keyword evidence="4" id="KW-1185">Reference proteome</keyword>
<dbReference type="Proteomes" id="UP001597469">
    <property type="component" value="Unassembled WGS sequence"/>
</dbReference>
<evidence type="ECO:0000256" key="2">
    <source>
        <dbReference type="ARBA" id="ARBA00022801"/>
    </source>
</evidence>
<dbReference type="RefSeq" id="WP_381523334.1">
    <property type="nucleotide sequence ID" value="NZ_JBHULN010000007.1"/>
</dbReference>
<organism evidence="3 4">
    <name type="scientific">Spirosoma soli</name>
    <dbReference type="NCBI Taxonomy" id="1770529"/>
    <lineage>
        <taxon>Bacteria</taxon>
        <taxon>Pseudomonadati</taxon>
        <taxon>Bacteroidota</taxon>
        <taxon>Cytophagia</taxon>
        <taxon>Cytophagales</taxon>
        <taxon>Cytophagaceae</taxon>
        <taxon>Spirosoma</taxon>
    </lineage>
</organism>
<sequence>MKLLFRVTFLMALMAFRPGENKGRIFLIGDSTMADKRPADAPETGLGMVLPNFFNPTVEVQNHAVNGRSTRSFRTLGHWQKVQNELRPGDWVLMQFGHNDQKIEDTARYAAPQTDYRKNLIRYVEENTDASQAKKEVEFGANVLSSVVSKK</sequence>
<dbReference type="InterPro" id="IPR036514">
    <property type="entry name" value="SGNH_hydro_sf"/>
</dbReference>
<comment type="caution">
    <text evidence="3">The sequence shown here is derived from an EMBL/GenBank/DDBJ whole genome shotgun (WGS) entry which is preliminary data.</text>
</comment>
<name>A0ABW5M680_9BACT</name>
<keyword evidence="2 3" id="KW-0378">Hydrolase</keyword>
<dbReference type="EMBL" id="JBHULN010000007">
    <property type="protein sequence ID" value="MFD2571626.1"/>
    <property type="molecule type" value="Genomic_DNA"/>
</dbReference>
<proteinExistence type="inferred from homology"/>
<dbReference type="Pfam" id="PF00657">
    <property type="entry name" value="Lipase_GDSL"/>
    <property type="match status" value="1"/>
</dbReference>
<evidence type="ECO:0000256" key="1">
    <source>
        <dbReference type="ARBA" id="ARBA00008668"/>
    </source>
</evidence>
<dbReference type="SUPFAM" id="SSF52266">
    <property type="entry name" value="SGNH hydrolase"/>
    <property type="match status" value="1"/>
</dbReference>
<evidence type="ECO:0000313" key="4">
    <source>
        <dbReference type="Proteomes" id="UP001597469"/>
    </source>
</evidence>
<dbReference type="PANTHER" id="PTHR43695">
    <property type="entry name" value="PUTATIVE (AFU_ORTHOLOGUE AFUA_2G17250)-RELATED"/>
    <property type="match status" value="1"/>
</dbReference>
<evidence type="ECO:0000313" key="3">
    <source>
        <dbReference type="EMBL" id="MFD2571626.1"/>
    </source>
</evidence>
<comment type="similarity">
    <text evidence="1">Belongs to the 'GDSL' lipolytic enzyme family.</text>
</comment>
<dbReference type="Gene3D" id="3.40.50.1110">
    <property type="entry name" value="SGNH hydrolase"/>
    <property type="match status" value="1"/>
</dbReference>
<protein>
    <submittedName>
        <fullName evidence="3">SGNH/GDSL hydrolase family protein</fullName>
    </submittedName>
</protein>
<gene>
    <name evidence="3" type="ORF">ACFSUS_13355</name>
</gene>
<dbReference type="InterPro" id="IPR037459">
    <property type="entry name" value="RhgT-like"/>
</dbReference>
<accession>A0ABW5M680</accession>